<dbReference type="OrthoDB" id="1820637at2"/>
<sequence>MQELDFESLEKNLIDVIAESHIKLGYTKSPMGFYYPLESLNSLLGTELSVSEMEEVLEMFRKFAKDTLGKVSCSHNHTRFCILIPAEGMEYVHNTVKDTGFLKEFIEKVQYGNCDIEDIKEVFSRYSGNVRCEEIHNGEFDYLLYFEEGIPDNYRYCIKLEGGHITYHRFMQKDYEALGF</sequence>
<dbReference type="EMBL" id="SLZZ01000019">
    <property type="protein sequence ID" value="TCS77185.1"/>
    <property type="molecule type" value="Genomic_DNA"/>
</dbReference>
<protein>
    <submittedName>
        <fullName evidence="1">Uncharacterized protein DUF3877</fullName>
    </submittedName>
</protein>
<evidence type="ECO:0000313" key="1">
    <source>
        <dbReference type="EMBL" id="TCS77185.1"/>
    </source>
</evidence>
<organism evidence="1 2">
    <name type="scientific">Muricomes intestini</name>
    <dbReference type="NCBI Taxonomy" id="1796634"/>
    <lineage>
        <taxon>Bacteria</taxon>
        <taxon>Bacillati</taxon>
        <taxon>Bacillota</taxon>
        <taxon>Clostridia</taxon>
        <taxon>Lachnospirales</taxon>
        <taxon>Lachnospiraceae</taxon>
        <taxon>Muricomes</taxon>
    </lineage>
</organism>
<dbReference type="Pfam" id="PF12993">
    <property type="entry name" value="DUF3877"/>
    <property type="match status" value="1"/>
</dbReference>
<reference evidence="1 2" key="1">
    <citation type="submission" date="2019-03" db="EMBL/GenBank/DDBJ databases">
        <title>Genomic Encyclopedia of Type Strains, Phase IV (KMG-IV): sequencing the most valuable type-strain genomes for metagenomic binning, comparative biology and taxonomic classification.</title>
        <authorList>
            <person name="Goeker M."/>
        </authorList>
    </citation>
    <scope>NUCLEOTIDE SEQUENCE [LARGE SCALE GENOMIC DNA]</scope>
    <source>
        <strain evidence="1 2">DSM 29489</strain>
    </source>
</reference>
<accession>A0A4R3K3A0</accession>
<evidence type="ECO:0000313" key="2">
    <source>
        <dbReference type="Proteomes" id="UP000295726"/>
    </source>
</evidence>
<proteinExistence type="predicted"/>
<dbReference type="RefSeq" id="WP_132382398.1">
    <property type="nucleotide sequence ID" value="NZ_DAIPCY010000021.1"/>
</dbReference>
<dbReference type="Proteomes" id="UP000295726">
    <property type="component" value="Unassembled WGS sequence"/>
</dbReference>
<comment type="caution">
    <text evidence="1">The sequence shown here is derived from an EMBL/GenBank/DDBJ whole genome shotgun (WGS) entry which is preliminary data.</text>
</comment>
<dbReference type="InterPro" id="IPR024539">
    <property type="entry name" value="DUF3877"/>
</dbReference>
<name>A0A4R3K3A0_9FIRM</name>
<keyword evidence="2" id="KW-1185">Reference proteome</keyword>
<gene>
    <name evidence="1" type="ORF">EDD59_11915</name>
</gene>
<dbReference type="AlphaFoldDB" id="A0A4R3K3A0"/>